<gene>
    <name evidence="13" type="ORF">NYZ99_00025</name>
</gene>
<dbReference type="Gene3D" id="3.10.580.10">
    <property type="entry name" value="CBS-domain"/>
    <property type="match status" value="1"/>
</dbReference>
<keyword evidence="14" id="KW-1185">Reference proteome</keyword>
<evidence type="ECO:0000256" key="5">
    <source>
        <dbReference type="ARBA" id="ARBA00023122"/>
    </source>
</evidence>
<name>A0ABY5Y7U5_9FLAO</name>
<evidence type="ECO:0000256" key="10">
    <source>
        <dbReference type="SAM" id="Phobius"/>
    </source>
</evidence>
<evidence type="ECO:0000256" key="8">
    <source>
        <dbReference type="PROSITE-ProRule" id="PRU01193"/>
    </source>
</evidence>
<feature type="transmembrane region" description="Helical" evidence="10">
    <location>
        <begin position="6"/>
        <end position="28"/>
    </location>
</feature>
<dbReference type="InterPro" id="IPR000644">
    <property type="entry name" value="CBS_dom"/>
</dbReference>
<proteinExistence type="predicted"/>
<dbReference type="InterPro" id="IPR044751">
    <property type="entry name" value="Ion_transp-like_CBS"/>
</dbReference>
<feature type="region of interest" description="Disordered" evidence="9">
    <location>
        <begin position="362"/>
        <end position="382"/>
    </location>
</feature>
<accession>A0ABY5Y7U5</accession>
<evidence type="ECO:0000256" key="7">
    <source>
        <dbReference type="PROSITE-ProRule" id="PRU00703"/>
    </source>
</evidence>
<feature type="domain" description="CBS" evidence="11">
    <location>
        <begin position="283"/>
        <end position="341"/>
    </location>
</feature>
<evidence type="ECO:0000256" key="4">
    <source>
        <dbReference type="ARBA" id="ARBA00022989"/>
    </source>
</evidence>
<feature type="transmembrane region" description="Helical" evidence="10">
    <location>
        <begin position="104"/>
        <end position="124"/>
    </location>
</feature>
<keyword evidence="6 8" id="KW-0472">Membrane</keyword>
<dbReference type="RefSeq" id="WP_260572940.1">
    <property type="nucleotide sequence ID" value="NZ_CP104205.1"/>
</dbReference>
<protein>
    <submittedName>
        <fullName evidence="13">Hemolysin family protein</fullName>
    </submittedName>
</protein>
<evidence type="ECO:0000256" key="9">
    <source>
        <dbReference type="SAM" id="MobiDB-lite"/>
    </source>
</evidence>
<feature type="transmembrane region" description="Helical" evidence="10">
    <location>
        <begin position="144"/>
        <end position="163"/>
    </location>
</feature>
<dbReference type="Pfam" id="PF00571">
    <property type="entry name" value="CBS"/>
    <property type="match status" value="1"/>
</dbReference>
<dbReference type="PROSITE" id="PS51846">
    <property type="entry name" value="CNNM"/>
    <property type="match status" value="1"/>
</dbReference>
<organism evidence="13 14">
    <name type="scientific">Maribacter litopenaei</name>
    <dbReference type="NCBI Taxonomy" id="2976127"/>
    <lineage>
        <taxon>Bacteria</taxon>
        <taxon>Pseudomonadati</taxon>
        <taxon>Bacteroidota</taxon>
        <taxon>Flavobacteriia</taxon>
        <taxon>Flavobacteriales</taxon>
        <taxon>Flavobacteriaceae</taxon>
        <taxon>Maribacter</taxon>
    </lineage>
</organism>
<keyword evidence="2 8" id="KW-0812">Transmembrane</keyword>
<dbReference type="Proteomes" id="UP001059209">
    <property type="component" value="Chromosome"/>
</dbReference>
<comment type="subcellular location">
    <subcellularLocation>
        <location evidence="1">Membrane</location>
        <topology evidence="1">Multi-pass membrane protein</topology>
    </subcellularLocation>
</comment>
<evidence type="ECO:0000259" key="12">
    <source>
        <dbReference type="PROSITE" id="PS51846"/>
    </source>
</evidence>
<sequence length="382" mass="42955">MGLLIFYALISIFFSFLCSILEAVLLSITPTFVNVKKREGKAYALTLEELKQDVDKPLIAILTLNTIAHTVGAILVGVQAKAAYAELYGSTQRSILGMEFTEDLMVGLVSTIMTILILVASEIIPKTIGATYWKQLANFTAKALKAMVLALKYTGLLWLLQLFTKLVGGKGHHGSVLSREDFTAMTDMAHEEGVFQKSESTIIKNLLRFDEVLVKDIMTPRAVMKIASSDKTIQAFFEDNPKLRFSRIPIFDDKVDNITGFVLKDNVYEEIINENGDLPLEEIRREILLTKRDTPIPKLFDTFVNKREHIALVMDEYGSVSGLVTMEDVIETLLGLEIMDESDNVADLQLLARRNWENRAKKSGVIEKNPVEEEKTKEKEEE</sequence>
<dbReference type="PROSITE" id="PS51371">
    <property type="entry name" value="CBS"/>
    <property type="match status" value="1"/>
</dbReference>
<dbReference type="EMBL" id="CP104205">
    <property type="protein sequence ID" value="UWX55088.1"/>
    <property type="molecule type" value="Genomic_DNA"/>
</dbReference>
<reference evidence="13" key="1">
    <citation type="submission" date="2022-09" db="EMBL/GenBank/DDBJ databases">
        <title>Maribacter litopenaei sp. nov., isolated from the intestinal tract of the Pacific White Shrimp, Litopenaeus vannamei.</title>
        <authorList>
            <person name="Kim S.Y."/>
            <person name="Hwang C.Y."/>
        </authorList>
    </citation>
    <scope>NUCLEOTIDE SEQUENCE</scope>
    <source>
        <strain evidence="13">HL-LV01</strain>
    </source>
</reference>
<evidence type="ECO:0000256" key="1">
    <source>
        <dbReference type="ARBA" id="ARBA00004141"/>
    </source>
</evidence>
<evidence type="ECO:0000259" key="11">
    <source>
        <dbReference type="PROSITE" id="PS51371"/>
    </source>
</evidence>
<dbReference type="PANTHER" id="PTHR22777:SF4">
    <property type="entry name" value="UPF0053 PROTEIN SLL1254"/>
    <property type="match status" value="1"/>
</dbReference>
<evidence type="ECO:0000256" key="6">
    <source>
        <dbReference type="ARBA" id="ARBA00023136"/>
    </source>
</evidence>
<keyword evidence="4 8" id="KW-1133">Transmembrane helix</keyword>
<dbReference type="SUPFAM" id="SSF54631">
    <property type="entry name" value="CBS-domain pair"/>
    <property type="match status" value="1"/>
</dbReference>
<dbReference type="InterPro" id="IPR046342">
    <property type="entry name" value="CBS_dom_sf"/>
</dbReference>
<feature type="transmembrane region" description="Helical" evidence="10">
    <location>
        <begin position="58"/>
        <end position="84"/>
    </location>
</feature>
<evidence type="ECO:0000313" key="13">
    <source>
        <dbReference type="EMBL" id="UWX55088.1"/>
    </source>
</evidence>
<dbReference type="CDD" id="cd04590">
    <property type="entry name" value="CBS_pair_CorC_HlyC_assoc"/>
    <property type="match status" value="1"/>
</dbReference>
<evidence type="ECO:0000256" key="2">
    <source>
        <dbReference type="ARBA" id="ARBA00022692"/>
    </source>
</evidence>
<keyword evidence="3" id="KW-0677">Repeat</keyword>
<dbReference type="PANTHER" id="PTHR22777">
    <property type="entry name" value="HEMOLYSIN-RELATED"/>
    <property type="match status" value="1"/>
</dbReference>
<evidence type="ECO:0000313" key="14">
    <source>
        <dbReference type="Proteomes" id="UP001059209"/>
    </source>
</evidence>
<dbReference type="Pfam" id="PF01595">
    <property type="entry name" value="CNNM"/>
    <property type="match status" value="1"/>
</dbReference>
<feature type="domain" description="CNNM transmembrane" evidence="12">
    <location>
        <begin position="1"/>
        <end position="199"/>
    </location>
</feature>
<keyword evidence="5 7" id="KW-0129">CBS domain</keyword>
<feature type="compositionally biased region" description="Basic and acidic residues" evidence="9">
    <location>
        <begin position="369"/>
        <end position="382"/>
    </location>
</feature>
<evidence type="ECO:0000256" key="3">
    <source>
        <dbReference type="ARBA" id="ARBA00022737"/>
    </source>
</evidence>
<dbReference type="InterPro" id="IPR002550">
    <property type="entry name" value="CNNM"/>
</dbReference>